<comment type="caution">
    <text evidence="2">The sequence shown here is derived from an EMBL/GenBank/DDBJ whole genome shotgun (WGS) entry which is preliminary data.</text>
</comment>
<dbReference type="InterPro" id="IPR012899">
    <property type="entry name" value="LTXXQ"/>
</dbReference>
<organism evidence="2 3">
    <name type="scientific">Ramlibacter humi</name>
    <dbReference type="NCBI Taxonomy" id="2530451"/>
    <lineage>
        <taxon>Bacteria</taxon>
        <taxon>Pseudomonadati</taxon>
        <taxon>Pseudomonadota</taxon>
        <taxon>Betaproteobacteria</taxon>
        <taxon>Burkholderiales</taxon>
        <taxon>Comamonadaceae</taxon>
        <taxon>Ramlibacter</taxon>
    </lineage>
</organism>
<protein>
    <recommendedName>
        <fullName evidence="4">LTXXQ motif family protein</fullName>
    </recommendedName>
</protein>
<reference evidence="2 3" key="1">
    <citation type="submission" date="2019-03" db="EMBL/GenBank/DDBJ databases">
        <title>Ramlibacter sp. 18x22-1, whole genome shotgun sequence.</title>
        <authorList>
            <person name="Zhang X."/>
            <person name="Feng G."/>
            <person name="Zhu H."/>
        </authorList>
    </citation>
    <scope>NUCLEOTIDE SEQUENCE [LARGE SCALE GENOMIC DNA]</scope>
    <source>
        <strain evidence="2 3">18x22-1</strain>
    </source>
</reference>
<feature type="compositionally biased region" description="Low complexity" evidence="1">
    <location>
        <begin position="1"/>
        <end position="28"/>
    </location>
</feature>
<evidence type="ECO:0008006" key="4">
    <source>
        <dbReference type="Google" id="ProtNLM"/>
    </source>
</evidence>
<keyword evidence="3" id="KW-1185">Reference proteome</keyword>
<evidence type="ECO:0000313" key="3">
    <source>
        <dbReference type="Proteomes" id="UP000297839"/>
    </source>
</evidence>
<proteinExistence type="predicted"/>
<accession>A0A4Z0BVP3</accession>
<dbReference type="Proteomes" id="UP000297839">
    <property type="component" value="Unassembled WGS sequence"/>
</dbReference>
<sequence>MLAGAAFAVQAQPAPGTPPAGGTQAQQGRKAFDPAKRAERVNKRLADLKQKLKIAPNQESAWTTFANAMQPPAAGQRPDRGALANLSTPDRIDHMRAMRDQRNAEMDRRADATKAFYAQLNADQKKTFDNETARMFNRGPGGHRHG</sequence>
<evidence type="ECO:0000313" key="2">
    <source>
        <dbReference type="EMBL" id="TFZ02115.1"/>
    </source>
</evidence>
<evidence type="ECO:0000256" key="1">
    <source>
        <dbReference type="SAM" id="MobiDB-lite"/>
    </source>
</evidence>
<dbReference type="EMBL" id="SMLK01000003">
    <property type="protein sequence ID" value="TFZ02115.1"/>
    <property type="molecule type" value="Genomic_DNA"/>
</dbReference>
<name>A0A4Z0BVP3_9BURK</name>
<dbReference type="OrthoDB" id="5298564at2"/>
<feature type="region of interest" description="Disordered" evidence="1">
    <location>
        <begin position="1"/>
        <end position="35"/>
    </location>
</feature>
<dbReference type="Pfam" id="PF07813">
    <property type="entry name" value="LTXXQ"/>
    <property type="match status" value="1"/>
</dbReference>
<dbReference type="AlphaFoldDB" id="A0A4Z0BVP3"/>
<gene>
    <name evidence="2" type="ORF">EZ216_11975</name>
</gene>
<dbReference type="GO" id="GO:0042597">
    <property type="term" value="C:periplasmic space"/>
    <property type="evidence" value="ECO:0007669"/>
    <property type="project" value="InterPro"/>
</dbReference>